<dbReference type="Proteomes" id="UP000185491">
    <property type="component" value="Chromosome"/>
</dbReference>
<dbReference type="InterPro" id="IPR013099">
    <property type="entry name" value="K_chnl_dom"/>
</dbReference>
<reference evidence="4 5" key="1">
    <citation type="submission" date="2014-08" db="EMBL/GenBank/DDBJ databases">
        <title>Complete genome sequence of Corynebacterium phocae M408/89/1(T)(=DSM 44612(T)), isolated from the common seal (Phoca vitulina).</title>
        <authorList>
            <person name="Ruckert C."/>
            <person name="Albersmeier A."/>
            <person name="Winkler A."/>
            <person name="Kalinowski J."/>
        </authorList>
    </citation>
    <scope>NUCLEOTIDE SEQUENCE [LARGE SCALE GENOMIC DNA]</scope>
    <source>
        <strain evidence="4 5">M408/89/1</strain>
    </source>
</reference>
<proteinExistence type="predicted"/>
<organism evidence="4 5">
    <name type="scientific">Corynebacterium phocae</name>
    <dbReference type="NCBI Taxonomy" id="161895"/>
    <lineage>
        <taxon>Bacteria</taxon>
        <taxon>Bacillati</taxon>
        <taxon>Actinomycetota</taxon>
        <taxon>Actinomycetes</taxon>
        <taxon>Mycobacteriales</taxon>
        <taxon>Corynebacteriaceae</taxon>
        <taxon>Corynebacterium</taxon>
    </lineage>
</organism>
<keyword evidence="2" id="KW-1133">Transmembrane helix</keyword>
<comment type="subcellular location">
    <subcellularLocation>
        <location evidence="1">Cell membrane</location>
        <topology evidence="1">Multi-pass membrane protein</topology>
    </subcellularLocation>
</comment>
<dbReference type="GO" id="GO:0006813">
    <property type="term" value="P:potassium ion transport"/>
    <property type="evidence" value="ECO:0007669"/>
    <property type="project" value="InterPro"/>
</dbReference>
<keyword evidence="2" id="KW-0472">Membrane</keyword>
<evidence type="ECO:0000256" key="1">
    <source>
        <dbReference type="ARBA" id="ARBA00004651"/>
    </source>
</evidence>
<dbReference type="Gene3D" id="3.40.50.720">
    <property type="entry name" value="NAD(P)-binding Rossmann-like Domain"/>
    <property type="match status" value="1"/>
</dbReference>
<dbReference type="PANTHER" id="PTHR43833:SF9">
    <property type="entry name" value="POTASSIUM CHANNEL PROTEIN YUGO-RELATED"/>
    <property type="match status" value="1"/>
</dbReference>
<dbReference type="AlphaFoldDB" id="A0A1L7D4N1"/>
<dbReference type="GO" id="GO:0005886">
    <property type="term" value="C:plasma membrane"/>
    <property type="evidence" value="ECO:0007669"/>
    <property type="project" value="UniProtKB-SubCell"/>
</dbReference>
<evidence type="ECO:0000313" key="5">
    <source>
        <dbReference type="Proteomes" id="UP000185491"/>
    </source>
</evidence>
<dbReference type="SUPFAM" id="SSF81324">
    <property type="entry name" value="Voltage-gated potassium channels"/>
    <property type="match status" value="1"/>
</dbReference>
<dbReference type="PANTHER" id="PTHR43833">
    <property type="entry name" value="POTASSIUM CHANNEL PROTEIN 2-RELATED-RELATED"/>
    <property type="match status" value="1"/>
</dbReference>
<dbReference type="InterPro" id="IPR036291">
    <property type="entry name" value="NAD(P)-bd_dom_sf"/>
</dbReference>
<sequence>MVARKRARRVKQRLLAKNLRSDVELSSLPDHALLDVIKVPRTQVDSPWKSLAFRLLWSTMMVVFVTLIVYVDKDGYSQDEMSLLDAAYYASVTMTTVGYGDIVPVTPTARFINLMVITPARLVFLVLLVGTAISVLTEQTRKTVEIQRWRKNLKNHTVVIGYGTKGAGAVAALIADDVPADRIVVIDDNRAALNNAEHHGLVTIYGSGTKQDVLKIAGVEHAASIVVTPSTDDTAVLCTLSVRELAPKANIVASVRESENRHLLLQSGANNVVTSAETAGRLLGLATVTPNVVEMMEDLLSPNDGFSVSERPVREFEVGSNPRHLQDIVLAVLRNNELHRVDTSDAAALKPGDRLLYIKHDLKDPKKSNDDDDDD</sequence>
<feature type="transmembrane region" description="Helical" evidence="2">
    <location>
        <begin position="111"/>
        <end position="136"/>
    </location>
</feature>
<dbReference type="EMBL" id="CP009249">
    <property type="protein sequence ID" value="APT93070.1"/>
    <property type="molecule type" value="Genomic_DNA"/>
</dbReference>
<dbReference type="RefSeq" id="WP_075735235.1">
    <property type="nucleotide sequence ID" value="NZ_CP009249.1"/>
</dbReference>
<evidence type="ECO:0000259" key="3">
    <source>
        <dbReference type="PROSITE" id="PS51201"/>
    </source>
</evidence>
<dbReference type="PROSITE" id="PS51201">
    <property type="entry name" value="RCK_N"/>
    <property type="match status" value="1"/>
</dbReference>
<accession>A0A1L7D4N1</accession>
<dbReference type="Gene3D" id="1.10.287.70">
    <property type="match status" value="1"/>
</dbReference>
<dbReference type="InterPro" id="IPR003148">
    <property type="entry name" value="RCK_N"/>
</dbReference>
<feature type="transmembrane region" description="Helical" evidence="2">
    <location>
        <begin position="51"/>
        <end position="71"/>
    </location>
</feature>
<evidence type="ECO:0000313" key="4">
    <source>
        <dbReference type="EMBL" id="APT93070.1"/>
    </source>
</evidence>
<dbReference type="Pfam" id="PF07885">
    <property type="entry name" value="Ion_trans_2"/>
    <property type="match status" value="1"/>
</dbReference>
<name>A0A1L7D4N1_9CORY</name>
<dbReference type="SUPFAM" id="SSF51735">
    <property type="entry name" value="NAD(P)-binding Rossmann-fold domains"/>
    <property type="match status" value="1"/>
</dbReference>
<dbReference type="InterPro" id="IPR050721">
    <property type="entry name" value="Trk_Ktr_HKT_K-transport"/>
</dbReference>
<keyword evidence="2" id="KW-0812">Transmembrane</keyword>
<dbReference type="KEGG" id="cpho:CPHO_09435"/>
<keyword evidence="5" id="KW-1185">Reference proteome</keyword>
<feature type="domain" description="RCK N-terminal" evidence="3">
    <location>
        <begin position="154"/>
        <end position="274"/>
    </location>
</feature>
<evidence type="ECO:0000256" key="2">
    <source>
        <dbReference type="SAM" id="Phobius"/>
    </source>
</evidence>
<protein>
    <submittedName>
        <fullName evidence="4">Ion channel protein</fullName>
    </submittedName>
</protein>
<dbReference type="STRING" id="161895.CPHO_09435"/>
<dbReference type="OrthoDB" id="9799090at2"/>
<dbReference type="Pfam" id="PF02254">
    <property type="entry name" value="TrkA_N"/>
    <property type="match status" value="1"/>
</dbReference>
<gene>
    <name evidence="4" type="ORF">CPHO_09435</name>
</gene>